<dbReference type="EMBL" id="UINC01002701">
    <property type="protein sequence ID" value="SUZ99420.1"/>
    <property type="molecule type" value="Genomic_DNA"/>
</dbReference>
<dbReference type="PRINTS" id="PR01434">
    <property type="entry name" value="NADHDHGNASE5"/>
</dbReference>
<comment type="subcellular location">
    <subcellularLocation>
        <location evidence="1">Membrane</location>
        <topology evidence="1">Multi-pass membrane protein</topology>
    </subcellularLocation>
</comment>
<dbReference type="HAMAP" id="MF_00445">
    <property type="entry name" value="NDH1_NuoN_1"/>
    <property type="match status" value="1"/>
</dbReference>
<evidence type="ECO:0000256" key="3">
    <source>
        <dbReference type="ARBA" id="ARBA00022989"/>
    </source>
</evidence>
<gene>
    <name evidence="7" type="ORF">METZ01_LOCUS52274</name>
</gene>
<dbReference type="AlphaFoldDB" id="A0A381S5U7"/>
<feature type="transmembrane region" description="Helical" evidence="5">
    <location>
        <begin position="396"/>
        <end position="420"/>
    </location>
</feature>
<evidence type="ECO:0000256" key="5">
    <source>
        <dbReference type="SAM" id="Phobius"/>
    </source>
</evidence>
<feature type="transmembrane region" description="Helical" evidence="5">
    <location>
        <begin position="261"/>
        <end position="282"/>
    </location>
</feature>
<feature type="transmembrane region" description="Helical" evidence="5">
    <location>
        <begin position="228"/>
        <end position="249"/>
    </location>
</feature>
<name>A0A381S5U7_9ZZZZ</name>
<feature type="transmembrane region" description="Helical" evidence="5">
    <location>
        <begin position="371"/>
        <end position="390"/>
    </location>
</feature>
<feature type="transmembrane region" description="Helical" evidence="5">
    <location>
        <begin position="116"/>
        <end position="137"/>
    </location>
</feature>
<dbReference type="GO" id="GO:0008137">
    <property type="term" value="F:NADH dehydrogenase (ubiquinone) activity"/>
    <property type="evidence" value="ECO:0007669"/>
    <property type="project" value="InterPro"/>
</dbReference>
<protein>
    <recommendedName>
        <fullName evidence="6">NADH:quinone oxidoreductase/Mrp antiporter transmembrane domain-containing protein</fullName>
    </recommendedName>
</protein>
<dbReference type="GO" id="GO:0016020">
    <property type="term" value="C:membrane"/>
    <property type="evidence" value="ECO:0007669"/>
    <property type="project" value="UniProtKB-SubCell"/>
</dbReference>
<feature type="non-terminal residue" evidence="7">
    <location>
        <position position="421"/>
    </location>
</feature>
<proteinExistence type="inferred from homology"/>
<feature type="transmembrane region" description="Helical" evidence="5">
    <location>
        <begin position="289"/>
        <end position="309"/>
    </location>
</feature>
<feature type="transmembrane region" description="Helical" evidence="5">
    <location>
        <begin position="191"/>
        <end position="216"/>
    </location>
</feature>
<dbReference type="NCBIfam" id="TIGR01770">
    <property type="entry name" value="NDH_I_N"/>
    <property type="match status" value="1"/>
</dbReference>
<sequence>MPEFLVAGLAFLVLGVDLFLKEEQKHNLAWLTAFCLVGILVFTALNVRNGQLYDGLLVFDNYTAFFRVMFLAVSIVVVLMSRDYVRANIGYPGEYYGILVFTVTGAMLLASSAELLTAYISLELLSFGLYVLVSYDRYNPKSNEGGTKYILLGAFSSALILFGISQIYGLLGTTRFEEIGYELTAFSDPSMGLVIGFVLLISGLGFKLAIVPFHMWAPDAYEGAPFPVTAWLSIGSKAAALALVLRLLVDGFVPAPGVDDWQLVLVVLAALTMVIGNLSALVQKNVRRLLAYSSIGHVGYLLMGAAALVSVREDGTISTAMSHLVTNGIIFHIVAYGVTNLAAFTSLIAVYNHTGRDDIAGLAGLSARQPLVALVLVSSMFSLAGLPVFAGFASKFYLFNAVGAQGLLWLVALAILSSLIS</sequence>
<feature type="transmembrane region" description="Helical" evidence="5">
    <location>
        <begin position="6"/>
        <end position="21"/>
    </location>
</feature>
<feature type="domain" description="NADH:quinone oxidoreductase/Mrp antiporter transmembrane" evidence="6">
    <location>
        <begin position="112"/>
        <end position="421"/>
    </location>
</feature>
<dbReference type="InterPro" id="IPR001750">
    <property type="entry name" value="ND/Mrp_TM"/>
</dbReference>
<dbReference type="GO" id="GO:0042773">
    <property type="term" value="P:ATP synthesis coupled electron transport"/>
    <property type="evidence" value="ECO:0007669"/>
    <property type="project" value="InterPro"/>
</dbReference>
<dbReference type="InterPro" id="IPR010096">
    <property type="entry name" value="NADH-Q_OxRdtase_suN/2"/>
</dbReference>
<feature type="transmembrane region" description="Helical" evidence="5">
    <location>
        <begin position="93"/>
        <end position="110"/>
    </location>
</feature>
<evidence type="ECO:0000256" key="2">
    <source>
        <dbReference type="ARBA" id="ARBA00022692"/>
    </source>
</evidence>
<feature type="transmembrane region" description="Helical" evidence="5">
    <location>
        <begin position="28"/>
        <end position="47"/>
    </location>
</feature>
<keyword evidence="4 5" id="KW-0472">Membrane</keyword>
<feature type="transmembrane region" description="Helical" evidence="5">
    <location>
        <begin position="329"/>
        <end position="351"/>
    </location>
</feature>
<evidence type="ECO:0000313" key="7">
    <source>
        <dbReference type="EMBL" id="SUZ99420.1"/>
    </source>
</evidence>
<keyword evidence="3 5" id="KW-1133">Transmembrane helix</keyword>
<feature type="transmembrane region" description="Helical" evidence="5">
    <location>
        <begin position="149"/>
        <end position="171"/>
    </location>
</feature>
<dbReference type="PANTHER" id="PTHR22773">
    <property type="entry name" value="NADH DEHYDROGENASE"/>
    <property type="match status" value="1"/>
</dbReference>
<evidence type="ECO:0000259" key="6">
    <source>
        <dbReference type="Pfam" id="PF00361"/>
    </source>
</evidence>
<evidence type="ECO:0000256" key="4">
    <source>
        <dbReference type="ARBA" id="ARBA00023136"/>
    </source>
</evidence>
<evidence type="ECO:0000256" key="1">
    <source>
        <dbReference type="ARBA" id="ARBA00004141"/>
    </source>
</evidence>
<reference evidence="7" key="1">
    <citation type="submission" date="2018-05" db="EMBL/GenBank/DDBJ databases">
        <authorList>
            <person name="Lanie J.A."/>
            <person name="Ng W.-L."/>
            <person name="Kazmierczak K.M."/>
            <person name="Andrzejewski T.M."/>
            <person name="Davidsen T.M."/>
            <person name="Wayne K.J."/>
            <person name="Tettelin H."/>
            <person name="Glass J.I."/>
            <person name="Rusch D."/>
            <person name="Podicherti R."/>
            <person name="Tsui H.-C.T."/>
            <person name="Winkler M.E."/>
        </authorList>
    </citation>
    <scope>NUCLEOTIDE SEQUENCE</scope>
</reference>
<accession>A0A381S5U7</accession>
<dbReference type="Pfam" id="PF00361">
    <property type="entry name" value="Proton_antipo_M"/>
    <property type="match status" value="1"/>
</dbReference>
<keyword evidence="2 5" id="KW-0812">Transmembrane</keyword>
<organism evidence="7">
    <name type="scientific">marine metagenome</name>
    <dbReference type="NCBI Taxonomy" id="408172"/>
    <lineage>
        <taxon>unclassified sequences</taxon>
        <taxon>metagenomes</taxon>
        <taxon>ecological metagenomes</taxon>
    </lineage>
</organism>
<feature type="transmembrane region" description="Helical" evidence="5">
    <location>
        <begin position="62"/>
        <end position="81"/>
    </location>
</feature>